<dbReference type="Gene3D" id="3.40.50.300">
    <property type="entry name" value="P-loop containing nucleotide triphosphate hydrolases"/>
    <property type="match status" value="2"/>
</dbReference>
<dbReference type="PANTHER" id="PTHR43820:SF8">
    <property type="entry name" value="ABC TRANSPORTER SUBSTRATE-BINDING PROTEIN"/>
    <property type="match status" value="1"/>
</dbReference>
<dbReference type="InterPro" id="IPR003593">
    <property type="entry name" value="AAA+_ATPase"/>
</dbReference>
<dbReference type="PROSITE" id="PS00211">
    <property type="entry name" value="ABC_TRANSPORTER_1"/>
    <property type="match status" value="2"/>
</dbReference>
<proteinExistence type="inferred from homology"/>
<dbReference type="InterPro" id="IPR032823">
    <property type="entry name" value="BCA_ABC_TP_C"/>
</dbReference>
<reference evidence="8" key="1">
    <citation type="submission" date="2020-07" db="EMBL/GenBank/DDBJ databases">
        <title>Huge and variable diversity of episymbiotic CPR bacteria and DPANN archaea in groundwater ecosystems.</title>
        <authorList>
            <person name="He C.Y."/>
            <person name="Keren R."/>
            <person name="Whittaker M."/>
            <person name="Farag I.F."/>
            <person name="Doudna J."/>
            <person name="Cate J.H.D."/>
            <person name="Banfield J.F."/>
        </authorList>
    </citation>
    <scope>NUCLEOTIDE SEQUENCE</scope>
    <source>
        <strain evidence="8">NC_groundwater_1482_Ag_S-0.65um_47_24</strain>
    </source>
</reference>
<dbReference type="Pfam" id="PF00005">
    <property type="entry name" value="ABC_tran"/>
    <property type="match status" value="2"/>
</dbReference>
<organism evidence="8 9">
    <name type="scientific">Tectimicrobiota bacterium</name>
    <dbReference type="NCBI Taxonomy" id="2528274"/>
    <lineage>
        <taxon>Bacteria</taxon>
        <taxon>Pseudomonadati</taxon>
        <taxon>Nitrospinota/Tectimicrobiota group</taxon>
        <taxon>Candidatus Tectimicrobiota</taxon>
    </lineage>
</organism>
<evidence type="ECO:0000313" key="8">
    <source>
        <dbReference type="EMBL" id="MBI4596087.1"/>
    </source>
</evidence>
<dbReference type="PROSITE" id="PS50893">
    <property type="entry name" value="ABC_TRANSPORTER_2"/>
    <property type="match status" value="2"/>
</dbReference>
<gene>
    <name evidence="8" type="ORF">HY730_06880</name>
</gene>
<evidence type="ECO:0000256" key="4">
    <source>
        <dbReference type="ARBA" id="ARBA00022840"/>
    </source>
</evidence>
<keyword evidence="5" id="KW-0029">Amino-acid transport</keyword>
<evidence type="ECO:0000256" key="2">
    <source>
        <dbReference type="ARBA" id="ARBA00022448"/>
    </source>
</evidence>
<dbReference type="GO" id="GO:0015807">
    <property type="term" value="P:L-amino acid transport"/>
    <property type="evidence" value="ECO:0007669"/>
    <property type="project" value="TreeGrafter"/>
</dbReference>
<keyword evidence="2" id="KW-0813">Transport</keyword>
<dbReference type="InterPro" id="IPR017871">
    <property type="entry name" value="ABC_transporter-like_CS"/>
</dbReference>
<keyword evidence="4 8" id="KW-0067">ATP-binding</keyword>
<dbReference type="InterPro" id="IPR052156">
    <property type="entry name" value="BCAA_Transport_ATP-bd_LivF"/>
</dbReference>
<feature type="region of interest" description="Disordered" evidence="6">
    <location>
        <begin position="261"/>
        <end position="298"/>
    </location>
</feature>
<comment type="caution">
    <text evidence="8">The sequence shown here is derived from an EMBL/GenBank/DDBJ whole genome shotgun (WGS) entry which is preliminary data.</text>
</comment>
<dbReference type="Pfam" id="PF12399">
    <property type="entry name" value="BCA_ABC_TP_C"/>
    <property type="match status" value="1"/>
</dbReference>
<evidence type="ECO:0000313" key="9">
    <source>
        <dbReference type="Proteomes" id="UP000772181"/>
    </source>
</evidence>
<dbReference type="PANTHER" id="PTHR43820">
    <property type="entry name" value="HIGH-AFFINITY BRANCHED-CHAIN AMINO ACID TRANSPORT ATP-BINDING PROTEIN LIVF"/>
    <property type="match status" value="1"/>
</dbReference>
<dbReference type="GO" id="GO:0016887">
    <property type="term" value="F:ATP hydrolysis activity"/>
    <property type="evidence" value="ECO:0007669"/>
    <property type="project" value="InterPro"/>
</dbReference>
<dbReference type="AlphaFoldDB" id="A0A933LR84"/>
<feature type="domain" description="ABC transporter" evidence="7">
    <location>
        <begin position="306"/>
        <end position="538"/>
    </location>
</feature>
<evidence type="ECO:0000259" key="7">
    <source>
        <dbReference type="PROSITE" id="PS50893"/>
    </source>
</evidence>
<dbReference type="GO" id="GO:0015658">
    <property type="term" value="F:branched-chain amino acid transmembrane transporter activity"/>
    <property type="evidence" value="ECO:0007669"/>
    <property type="project" value="TreeGrafter"/>
</dbReference>
<dbReference type="FunFam" id="3.40.50.300:FF:000421">
    <property type="entry name" value="Branched-chain amino acid ABC transporter ATP-binding protein"/>
    <property type="match status" value="1"/>
</dbReference>
<dbReference type="InterPro" id="IPR027417">
    <property type="entry name" value="P-loop_NTPase"/>
</dbReference>
<evidence type="ECO:0000256" key="6">
    <source>
        <dbReference type="SAM" id="MobiDB-lite"/>
    </source>
</evidence>
<feature type="domain" description="ABC transporter" evidence="7">
    <location>
        <begin position="4"/>
        <end position="252"/>
    </location>
</feature>
<accession>A0A933LR84</accession>
<dbReference type="EMBL" id="JACQWF010000307">
    <property type="protein sequence ID" value="MBI4596087.1"/>
    <property type="molecule type" value="Genomic_DNA"/>
</dbReference>
<dbReference type="SMART" id="SM00382">
    <property type="entry name" value="AAA"/>
    <property type="match status" value="2"/>
</dbReference>
<dbReference type="GO" id="GO:0005524">
    <property type="term" value="F:ATP binding"/>
    <property type="evidence" value="ECO:0007669"/>
    <property type="project" value="UniProtKB-KW"/>
</dbReference>
<protein>
    <submittedName>
        <fullName evidence="8">ATP-binding cassette domain-containing protein</fullName>
    </submittedName>
</protein>
<evidence type="ECO:0000256" key="5">
    <source>
        <dbReference type="ARBA" id="ARBA00022970"/>
    </source>
</evidence>
<evidence type="ECO:0000256" key="1">
    <source>
        <dbReference type="ARBA" id="ARBA00005417"/>
    </source>
</evidence>
<sequence length="542" mass="60808">MAILKIDDLSLKFGGLKALDGVNMQVQSGEIRGLIGPNGSGKSTLLNVISRIYNPNNGTISLNGRDLLKCKAHDMPRLGVGRTFQNLELFNHMTVLQNLMVSQTRYQTYNIFSAALFTRHFRRLESTCYENAMEMLKLVGLEKYQKRMAHDLSFGQQKLLELARALVFRPKLLMLDEPAAGLSPVMIKRLVDIINHFRRENDLAVIVVEHMTKLVMNIADRITLLNYGGVLAEGTPEEIRTNQKVIDVYLGRGMKEAFEGELEPSGERVTVGESPKYSVRSESTPSLEPPHLPSQPREEVDGFRGLKVQGINAFYGKLQVLYNLSIRVPQGGIVALLGGNGSGKSTTINAISGLVDVKTGTMQYNGSHLPRKHPHKIVRMGITQVPQHREVFPYLNVRENLAMGAYRRRDRKGIEGDYERVYSYFPRLKERRKQLAASMSGGEQQMLAIGRALMSNPDMLLLDEPSASLAPTLVEEIFEKLLEINRDGATLFIVEQNVDAALSVAQYVYILRQGEIVLENWAHNLKDNDKIISSYFGNNKRP</sequence>
<dbReference type="Proteomes" id="UP000772181">
    <property type="component" value="Unassembled WGS sequence"/>
</dbReference>
<comment type="similarity">
    <text evidence="1">Belongs to the ABC transporter superfamily.</text>
</comment>
<dbReference type="SUPFAM" id="SSF52540">
    <property type="entry name" value="P-loop containing nucleoside triphosphate hydrolases"/>
    <property type="match status" value="2"/>
</dbReference>
<dbReference type="CDD" id="cd03224">
    <property type="entry name" value="ABC_TM1139_LivF_branched"/>
    <property type="match status" value="1"/>
</dbReference>
<dbReference type="InterPro" id="IPR003439">
    <property type="entry name" value="ABC_transporter-like_ATP-bd"/>
</dbReference>
<evidence type="ECO:0000256" key="3">
    <source>
        <dbReference type="ARBA" id="ARBA00022741"/>
    </source>
</evidence>
<keyword evidence="3" id="KW-0547">Nucleotide-binding</keyword>
<name>A0A933LR84_UNCTE</name>
<dbReference type="CDD" id="cd03219">
    <property type="entry name" value="ABC_Mj1267_LivG_branched"/>
    <property type="match status" value="1"/>
</dbReference>